<dbReference type="InterPro" id="IPR036390">
    <property type="entry name" value="WH_DNA-bd_sf"/>
</dbReference>
<dbReference type="Gene3D" id="1.10.10.10">
    <property type="entry name" value="Winged helix-like DNA-binding domain superfamily/Winged helix DNA-binding domain"/>
    <property type="match status" value="1"/>
</dbReference>
<dbReference type="SUPFAM" id="SSF46785">
    <property type="entry name" value="Winged helix' DNA-binding domain"/>
    <property type="match status" value="1"/>
</dbReference>
<dbReference type="Gene3D" id="3.30.420.40">
    <property type="match status" value="2"/>
</dbReference>
<protein>
    <submittedName>
        <fullName evidence="2">Transcriptional regulator</fullName>
    </submittedName>
</protein>
<proteinExistence type="inferred from homology"/>
<dbReference type="Proteomes" id="UP001157069">
    <property type="component" value="Unassembled WGS sequence"/>
</dbReference>
<evidence type="ECO:0000256" key="1">
    <source>
        <dbReference type="ARBA" id="ARBA00006479"/>
    </source>
</evidence>
<dbReference type="InterPro" id="IPR000600">
    <property type="entry name" value="ROK"/>
</dbReference>
<gene>
    <name evidence="2" type="ORF">GCM10025869_08480</name>
</gene>
<dbReference type="EMBL" id="BSVA01000001">
    <property type="protein sequence ID" value="GMA90319.1"/>
    <property type="molecule type" value="Genomic_DNA"/>
</dbReference>
<name>A0ABQ6JTB1_9MICO</name>
<dbReference type="Pfam" id="PF00480">
    <property type="entry name" value="ROK"/>
    <property type="match status" value="1"/>
</dbReference>
<keyword evidence="3" id="KW-1185">Reference proteome</keyword>
<dbReference type="InterPro" id="IPR036388">
    <property type="entry name" value="WH-like_DNA-bd_sf"/>
</dbReference>
<dbReference type="PANTHER" id="PTHR18964:SF149">
    <property type="entry name" value="BIFUNCTIONAL UDP-N-ACETYLGLUCOSAMINE 2-EPIMERASE_N-ACETYLMANNOSAMINE KINASE"/>
    <property type="match status" value="1"/>
</dbReference>
<organism evidence="2 3">
    <name type="scientific">Homoserinibacter gongjuensis</name>
    <dbReference type="NCBI Taxonomy" id="1162968"/>
    <lineage>
        <taxon>Bacteria</taxon>
        <taxon>Bacillati</taxon>
        <taxon>Actinomycetota</taxon>
        <taxon>Actinomycetes</taxon>
        <taxon>Micrococcales</taxon>
        <taxon>Microbacteriaceae</taxon>
        <taxon>Homoserinibacter</taxon>
    </lineage>
</organism>
<sequence length="407" mass="42014">MLNGAAAPPLLRRLNATRVLTELRASGPLRVTELVELTGFSRPTIESIADDLVGLGWASESVIEAGQRRGRPARELTFRADGGVVLGVDVGVGRVTLIAADLAGDVRAERSEALDSALGAPDRLARVVELARETIGVAGFPLYSLMRAVVGSPGIVDAESGIVMQSPTLPGWNGLHLGEELSAALGCAVQVENDANLAAEGERWRGVGEGIRDLVFVLAGERLGAGIVVDGRTVRGYAGGAGEMGFTQLFATGQGSEGIGALGREAGRDALRRLLADSDAADSGQLLRSLAGDDPGQVNVELLLEAARLGDTVARDVLEDILAGVARAIAVLAILLNPQLIVVGGAVADAAGQILPPLREGVSQLTLLPTRIEASVLSHRAVALGAVHAAVEATLEELVEREAPIRA</sequence>
<dbReference type="InterPro" id="IPR043129">
    <property type="entry name" value="ATPase_NBD"/>
</dbReference>
<reference evidence="3" key="1">
    <citation type="journal article" date="2019" name="Int. J. Syst. Evol. Microbiol.">
        <title>The Global Catalogue of Microorganisms (GCM) 10K type strain sequencing project: providing services to taxonomists for standard genome sequencing and annotation.</title>
        <authorList>
            <consortium name="The Broad Institute Genomics Platform"/>
            <consortium name="The Broad Institute Genome Sequencing Center for Infectious Disease"/>
            <person name="Wu L."/>
            <person name="Ma J."/>
        </authorList>
    </citation>
    <scope>NUCLEOTIDE SEQUENCE [LARGE SCALE GENOMIC DNA]</scope>
    <source>
        <strain evidence="3">NBRC 108755</strain>
    </source>
</reference>
<evidence type="ECO:0000313" key="3">
    <source>
        <dbReference type="Proteomes" id="UP001157069"/>
    </source>
</evidence>
<accession>A0ABQ6JTB1</accession>
<comment type="caution">
    <text evidence="2">The sequence shown here is derived from an EMBL/GenBank/DDBJ whole genome shotgun (WGS) entry which is preliminary data.</text>
</comment>
<dbReference type="PANTHER" id="PTHR18964">
    <property type="entry name" value="ROK (REPRESSOR, ORF, KINASE) FAMILY"/>
    <property type="match status" value="1"/>
</dbReference>
<dbReference type="SUPFAM" id="SSF53067">
    <property type="entry name" value="Actin-like ATPase domain"/>
    <property type="match status" value="1"/>
</dbReference>
<comment type="similarity">
    <text evidence="1">Belongs to the ROK (NagC/XylR) family.</text>
</comment>
<evidence type="ECO:0000313" key="2">
    <source>
        <dbReference type="EMBL" id="GMA90319.1"/>
    </source>
</evidence>
<dbReference type="RefSeq" id="WP_284298001.1">
    <property type="nucleotide sequence ID" value="NZ_BSVA01000001.1"/>
</dbReference>